<dbReference type="EMBL" id="BK014826">
    <property type="protein sequence ID" value="DAD77490.1"/>
    <property type="molecule type" value="Genomic_DNA"/>
</dbReference>
<reference evidence="1" key="1">
    <citation type="journal article" date="2021" name="Proc. Natl. Acad. Sci. U.S.A.">
        <title>A Catalog of Tens of Thousands of Viruses from Human Metagenomes Reveals Hidden Associations with Chronic Diseases.</title>
        <authorList>
            <person name="Tisza M.J."/>
            <person name="Buck C.B."/>
        </authorList>
    </citation>
    <scope>NUCLEOTIDE SEQUENCE</scope>
    <source>
        <strain evidence="1">CtaNW81</strain>
    </source>
</reference>
<evidence type="ECO:0000313" key="1">
    <source>
        <dbReference type="EMBL" id="DAD77490.1"/>
    </source>
</evidence>
<sequence>MAIGQGIYTTPSGVKEWYKQKYAGQNMFDAAVSAAEQSASAATAQTYLAAEAQKGEYKSQYEQALDKAYQSNLEQRSNILNSNLIAGSKKQLLSETDQALSDAYASYLQTLQSGIAGVEQSAAKQYTAIDESLADVKQQADALLNTEASNIVKGIDYAFDYLQEVASQAEQQGTLEQLAQDPNWARYFKSTTDEAGNTLYKLMSRDELSASRIDLETGEQLGLYDSMGNLTKAGQDFFDQMLNFDWTGNELLQDMQSYGSFVAGKDKDFYNWLAGENAYSIAPDALGRNLNIGVLREAMGLKSSDETFRQQERRVLSTPERNRLGAETVNALLGFNFTADDYAEFAKQYDISDTKYASEIANTLDSKKLDNLRALYKQRGQDTSTIDKLQEMLSVKDEYESTKKEVDFIEKSLKRNYPSYAKMLKGDFSGVSSAVAKSAKADIDKLKALQAKVDRLKSSDNSDFVNQVAKLLKTLK</sequence>
<name>A0A8S5M5I6_9CAUD</name>
<protein>
    <submittedName>
        <fullName evidence="1">Uncharacterized protein</fullName>
    </submittedName>
</protein>
<accession>A0A8S5M5I6</accession>
<proteinExistence type="predicted"/>
<organism evidence="1">
    <name type="scientific">Podoviridae sp. ctaNW81</name>
    <dbReference type="NCBI Taxonomy" id="2826562"/>
    <lineage>
        <taxon>Viruses</taxon>
        <taxon>Duplodnaviria</taxon>
        <taxon>Heunggongvirae</taxon>
        <taxon>Uroviricota</taxon>
        <taxon>Caudoviricetes</taxon>
    </lineage>
</organism>